<evidence type="ECO:0000256" key="7">
    <source>
        <dbReference type="ARBA" id="ARBA00022777"/>
    </source>
</evidence>
<evidence type="ECO:0000313" key="14">
    <source>
        <dbReference type="EMBL" id="SEW05727.1"/>
    </source>
</evidence>
<dbReference type="GO" id="GO:0046654">
    <property type="term" value="P:tetrahydrofolate biosynthetic process"/>
    <property type="evidence" value="ECO:0007669"/>
    <property type="project" value="UniProtKB-UniPathway"/>
</dbReference>
<dbReference type="GO" id="GO:0003848">
    <property type="term" value="F:2-amino-4-hydroxy-6-hydroxymethyldihydropteridine diphosphokinase activity"/>
    <property type="evidence" value="ECO:0007669"/>
    <property type="project" value="UniProtKB-EC"/>
</dbReference>
<keyword evidence="9" id="KW-0289">Folate biosynthesis</keyword>
<evidence type="ECO:0000256" key="9">
    <source>
        <dbReference type="ARBA" id="ARBA00022909"/>
    </source>
</evidence>
<dbReference type="InterPro" id="IPR035907">
    <property type="entry name" value="Hppk_sf"/>
</dbReference>
<evidence type="ECO:0000256" key="1">
    <source>
        <dbReference type="ARBA" id="ARBA00005051"/>
    </source>
</evidence>
<keyword evidence="7 14" id="KW-0418">Kinase</keyword>
<sequence length="141" mass="16203">MEHQVYLGLGSNLGDREENIRKAIALIAERVGEVTRQSSLIETEPWGYESANKFLNGVILVETALTPRQVLKATQKIERELGKRRRHATTRVQSSIYHDRPIDIDILLYDDLTVDEPDLKIPHPQMQQRAFVMKPLEEISD</sequence>
<comment type="function">
    <text evidence="10">Catalyzes the transfer of pyrophosphate from adenosine triphosphate (ATP) to 6-hydroxymethyl-7,8-dihydropterin, an enzymatic step in folate biosynthesis pathway.</text>
</comment>
<dbReference type="GO" id="GO:0005524">
    <property type="term" value="F:ATP binding"/>
    <property type="evidence" value="ECO:0007669"/>
    <property type="project" value="UniProtKB-KW"/>
</dbReference>
<evidence type="ECO:0000256" key="2">
    <source>
        <dbReference type="ARBA" id="ARBA00005810"/>
    </source>
</evidence>
<organism evidence="14 15">
    <name type="scientific">Prevotella aff. ruminicola Tc2-24</name>
    <dbReference type="NCBI Taxonomy" id="81582"/>
    <lineage>
        <taxon>Bacteria</taxon>
        <taxon>Pseudomonadati</taxon>
        <taxon>Bacteroidota</taxon>
        <taxon>Bacteroidia</taxon>
        <taxon>Bacteroidales</taxon>
        <taxon>Prevotellaceae</taxon>
        <taxon>Prevotella</taxon>
    </lineage>
</organism>
<dbReference type="PANTHER" id="PTHR43071">
    <property type="entry name" value="2-AMINO-4-HYDROXY-6-HYDROXYMETHYLDIHYDROPTERIDINE PYROPHOSPHOKINASE"/>
    <property type="match status" value="1"/>
</dbReference>
<dbReference type="RefSeq" id="WP_091915861.1">
    <property type="nucleotide sequence ID" value="NZ_FOIQ01000003.1"/>
</dbReference>
<dbReference type="GO" id="GO:0046656">
    <property type="term" value="P:folic acid biosynthetic process"/>
    <property type="evidence" value="ECO:0007669"/>
    <property type="project" value="UniProtKB-KW"/>
</dbReference>
<keyword evidence="6" id="KW-0547">Nucleotide-binding</keyword>
<reference evidence="14 15" key="1">
    <citation type="submission" date="2016-10" db="EMBL/GenBank/DDBJ databases">
        <authorList>
            <person name="de Groot N.N."/>
        </authorList>
    </citation>
    <scope>NUCLEOTIDE SEQUENCE [LARGE SCALE GENOMIC DNA]</scope>
    <source>
        <strain evidence="14 15">TC2-24</strain>
    </source>
</reference>
<keyword evidence="15" id="KW-1185">Reference proteome</keyword>
<dbReference type="Proteomes" id="UP000199373">
    <property type="component" value="Unassembled WGS sequence"/>
</dbReference>
<evidence type="ECO:0000256" key="4">
    <source>
        <dbReference type="ARBA" id="ARBA00016218"/>
    </source>
</evidence>
<feature type="domain" description="7,8-dihydro-6-hydroxymethylpterin-pyrophosphokinase" evidence="13">
    <location>
        <begin position="6"/>
        <end position="140"/>
    </location>
</feature>
<comment type="similarity">
    <text evidence="2">Belongs to the HPPK family.</text>
</comment>
<dbReference type="EC" id="2.7.6.3" evidence="3"/>
<dbReference type="NCBIfam" id="TIGR01498">
    <property type="entry name" value="folK"/>
    <property type="match status" value="1"/>
</dbReference>
<dbReference type="GO" id="GO:0016301">
    <property type="term" value="F:kinase activity"/>
    <property type="evidence" value="ECO:0007669"/>
    <property type="project" value="UniProtKB-KW"/>
</dbReference>
<dbReference type="Pfam" id="PF01288">
    <property type="entry name" value="HPPK"/>
    <property type="match status" value="1"/>
</dbReference>
<evidence type="ECO:0000256" key="10">
    <source>
        <dbReference type="ARBA" id="ARBA00029409"/>
    </source>
</evidence>
<dbReference type="SUPFAM" id="SSF55083">
    <property type="entry name" value="6-hydroxymethyl-7,8-dihydropterin pyrophosphokinase, HPPK"/>
    <property type="match status" value="1"/>
</dbReference>
<name>A0A1I0NVS3_9BACT</name>
<evidence type="ECO:0000256" key="11">
    <source>
        <dbReference type="ARBA" id="ARBA00029766"/>
    </source>
</evidence>
<dbReference type="AlphaFoldDB" id="A0A1I0NVS3"/>
<keyword evidence="5" id="KW-0808">Transferase</keyword>
<gene>
    <name evidence="14" type="ORF">SAMN04487850_1381</name>
</gene>
<evidence type="ECO:0000256" key="6">
    <source>
        <dbReference type="ARBA" id="ARBA00022741"/>
    </source>
</evidence>
<evidence type="ECO:0000259" key="13">
    <source>
        <dbReference type="Pfam" id="PF01288"/>
    </source>
</evidence>
<protein>
    <recommendedName>
        <fullName evidence="4">2-amino-4-hydroxy-6-hydroxymethyldihydropteridine pyrophosphokinase</fullName>
        <ecNumber evidence="3">2.7.6.3</ecNumber>
    </recommendedName>
    <alternativeName>
        <fullName evidence="11">6-hydroxymethyl-7,8-dihydropterin pyrophosphokinase</fullName>
    </alternativeName>
    <alternativeName>
        <fullName evidence="12">7,8-dihydro-6-hydroxymethylpterin-pyrophosphokinase</fullName>
    </alternativeName>
</protein>
<dbReference type="UniPathway" id="UPA00077">
    <property type="reaction ID" value="UER00155"/>
</dbReference>
<dbReference type="InterPro" id="IPR000550">
    <property type="entry name" value="Hppk"/>
</dbReference>
<dbReference type="Gene3D" id="3.30.70.560">
    <property type="entry name" value="7,8-Dihydro-6-hydroxymethylpterin-pyrophosphokinase HPPK"/>
    <property type="match status" value="1"/>
</dbReference>
<proteinExistence type="inferred from homology"/>
<evidence type="ECO:0000256" key="8">
    <source>
        <dbReference type="ARBA" id="ARBA00022840"/>
    </source>
</evidence>
<accession>A0A1I0NVS3</accession>
<dbReference type="EMBL" id="FOIQ01000003">
    <property type="protein sequence ID" value="SEW05727.1"/>
    <property type="molecule type" value="Genomic_DNA"/>
</dbReference>
<comment type="pathway">
    <text evidence="1">Cofactor biosynthesis; tetrahydrofolate biosynthesis; 2-amino-4-hydroxy-6-hydroxymethyl-7,8-dihydropteridine diphosphate from 7,8-dihydroneopterin triphosphate: step 4/4.</text>
</comment>
<evidence type="ECO:0000256" key="5">
    <source>
        <dbReference type="ARBA" id="ARBA00022679"/>
    </source>
</evidence>
<dbReference type="PANTHER" id="PTHR43071:SF1">
    <property type="entry name" value="2-AMINO-4-HYDROXY-6-HYDROXYMETHYLDIHYDROPTERIDINE PYROPHOSPHOKINASE"/>
    <property type="match status" value="1"/>
</dbReference>
<keyword evidence="8" id="KW-0067">ATP-binding</keyword>
<evidence type="ECO:0000313" key="15">
    <source>
        <dbReference type="Proteomes" id="UP000199373"/>
    </source>
</evidence>
<dbReference type="CDD" id="cd00483">
    <property type="entry name" value="HPPK"/>
    <property type="match status" value="1"/>
</dbReference>
<evidence type="ECO:0000256" key="3">
    <source>
        <dbReference type="ARBA" id="ARBA00013253"/>
    </source>
</evidence>
<evidence type="ECO:0000256" key="12">
    <source>
        <dbReference type="ARBA" id="ARBA00033413"/>
    </source>
</evidence>